<dbReference type="OrthoDB" id="654853at2"/>
<evidence type="ECO:0000313" key="3">
    <source>
        <dbReference type="EMBL" id="SDM43463.1"/>
    </source>
</evidence>
<accession>A0A1G9T6V7</accession>
<proteinExistence type="inferred from homology"/>
<keyword evidence="2" id="KW-0732">Signal</keyword>
<dbReference type="PANTHER" id="PTHR30203">
    <property type="entry name" value="OUTER MEMBRANE CATION EFFLUX PROTEIN"/>
    <property type="match status" value="1"/>
</dbReference>
<feature type="chain" id="PRO_5011696028" evidence="2">
    <location>
        <begin position="28"/>
        <end position="463"/>
    </location>
</feature>
<evidence type="ECO:0000313" key="4">
    <source>
        <dbReference type="Proteomes" id="UP000198901"/>
    </source>
</evidence>
<dbReference type="STRING" id="563176.SAMN04488090_3438"/>
<dbReference type="Pfam" id="PF02321">
    <property type="entry name" value="OEP"/>
    <property type="match status" value="1"/>
</dbReference>
<dbReference type="Gene3D" id="1.20.1600.10">
    <property type="entry name" value="Outer membrane efflux proteins (OEP)"/>
    <property type="match status" value="1"/>
</dbReference>
<reference evidence="3 4" key="1">
    <citation type="submission" date="2016-10" db="EMBL/GenBank/DDBJ databases">
        <authorList>
            <person name="de Groot N.N."/>
        </authorList>
    </citation>
    <scope>NUCLEOTIDE SEQUENCE [LARGE SCALE GENOMIC DNA]</scope>
    <source>
        <strain evidence="3 4">DSM 21668</strain>
    </source>
</reference>
<name>A0A1G9T6V7_9BACT</name>
<dbReference type="SUPFAM" id="SSF56954">
    <property type="entry name" value="Outer membrane efflux proteins (OEP)"/>
    <property type="match status" value="1"/>
</dbReference>
<dbReference type="Proteomes" id="UP000198901">
    <property type="component" value="Unassembled WGS sequence"/>
</dbReference>
<dbReference type="GO" id="GO:0015562">
    <property type="term" value="F:efflux transmembrane transporter activity"/>
    <property type="evidence" value="ECO:0007669"/>
    <property type="project" value="InterPro"/>
</dbReference>
<organism evidence="3 4">
    <name type="scientific">Siphonobacter aquaeclarae</name>
    <dbReference type="NCBI Taxonomy" id="563176"/>
    <lineage>
        <taxon>Bacteria</taxon>
        <taxon>Pseudomonadati</taxon>
        <taxon>Bacteroidota</taxon>
        <taxon>Cytophagia</taxon>
        <taxon>Cytophagales</taxon>
        <taxon>Cytophagaceae</taxon>
        <taxon>Siphonobacter</taxon>
    </lineage>
</organism>
<dbReference type="RefSeq" id="WP_093205349.1">
    <property type="nucleotide sequence ID" value="NZ_FNGS01000006.1"/>
</dbReference>
<gene>
    <name evidence="3" type="ORF">SAMN04488090_3438</name>
</gene>
<dbReference type="InterPro" id="IPR003423">
    <property type="entry name" value="OMP_efflux"/>
</dbReference>
<sequence>MRLISGNRSPKVVVALMLLGAPGYAQVQNLQQVLEQGTTRFPFLKSKQSEIRSAQERLSAAETERLPVITFQHQYNYATNNSITGSVFNSEGTNIAISGGVRPDNNYDGVFGSFTSAVAEWRVFNFGRVRTAVKAAEADIRRSEEDYANELFQHRVRIVDAYLTLLINQKLTELQQRNLDRALTFKQVVDSGVRSGMRPGVDSSLAAAEASRARILLADSRQREQVQRLRLSELTGVVRDNLGVDSLRFYTSLPVSPSSPDSAFLRHPTLAFFRSQVDWATARSSAVQHSARPIIALVGAGWARGSGVQNNGDVYHTDLSSGIKYQVGNYLFGVAARWNLTTALRIRREYHSELAQAERFQFLVNDQQNRIQRQHKEAEAQFSAALEQAQQAPVQLQAARQAYNQARSRYQNGLADLPTLIQSLLTLNRAEIDSYVANSNAWRSLLAIAAAEGDLSLFLRQTP</sequence>
<dbReference type="EMBL" id="FNGS01000006">
    <property type="protein sequence ID" value="SDM43463.1"/>
    <property type="molecule type" value="Genomic_DNA"/>
</dbReference>
<comment type="similarity">
    <text evidence="1">Belongs to the outer membrane factor (OMF) (TC 1.B.17) family.</text>
</comment>
<dbReference type="AlphaFoldDB" id="A0A1G9T6V7"/>
<feature type="signal peptide" evidence="2">
    <location>
        <begin position="1"/>
        <end position="27"/>
    </location>
</feature>
<evidence type="ECO:0000256" key="1">
    <source>
        <dbReference type="ARBA" id="ARBA00007613"/>
    </source>
</evidence>
<protein>
    <submittedName>
        <fullName evidence="3">Outer membrane protein TolC</fullName>
    </submittedName>
</protein>
<dbReference type="InterPro" id="IPR010131">
    <property type="entry name" value="MdtP/NodT-like"/>
</dbReference>
<keyword evidence="4" id="KW-1185">Reference proteome</keyword>
<evidence type="ECO:0000256" key="2">
    <source>
        <dbReference type="SAM" id="SignalP"/>
    </source>
</evidence>